<dbReference type="PANTHER" id="PTHR12110">
    <property type="entry name" value="HYDROXYPYRUVATE ISOMERASE"/>
    <property type="match status" value="1"/>
</dbReference>
<evidence type="ECO:0000259" key="1">
    <source>
        <dbReference type="Pfam" id="PF01261"/>
    </source>
</evidence>
<organism evidence="2 3">
    <name type="scientific">Chenggangzhangella methanolivorans</name>
    <dbReference type="NCBI Taxonomy" id="1437009"/>
    <lineage>
        <taxon>Bacteria</taxon>
        <taxon>Pseudomonadati</taxon>
        <taxon>Pseudomonadota</taxon>
        <taxon>Alphaproteobacteria</taxon>
        <taxon>Hyphomicrobiales</taxon>
        <taxon>Methylopilaceae</taxon>
        <taxon>Chenggangzhangella</taxon>
    </lineage>
</organism>
<dbReference type="SUPFAM" id="SSF51658">
    <property type="entry name" value="Xylose isomerase-like"/>
    <property type="match status" value="1"/>
</dbReference>
<dbReference type="InterPro" id="IPR013022">
    <property type="entry name" value="Xyl_isomerase-like_TIM-brl"/>
</dbReference>
<keyword evidence="2" id="KW-0413">Isomerase</keyword>
<dbReference type="GO" id="GO:0016853">
    <property type="term" value="F:isomerase activity"/>
    <property type="evidence" value="ECO:0007669"/>
    <property type="project" value="UniProtKB-KW"/>
</dbReference>
<dbReference type="InterPro" id="IPR050312">
    <property type="entry name" value="IolE/XylAMocC-like"/>
</dbReference>
<proteinExistence type="predicted"/>
<evidence type="ECO:0000313" key="3">
    <source>
        <dbReference type="Proteomes" id="UP000825701"/>
    </source>
</evidence>
<dbReference type="AlphaFoldDB" id="A0A9E6ULB3"/>
<dbReference type="Proteomes" id="UP000825701">
    <property type="component" value="Chromosome"/>
</dbReference>
<dbReference type="PANTHER" id="PTHR12110:SF21">
    <property type="entry name" value="XYLOSE ISOMERASE-LIKE TIM BARREL DOMAIN-CONTAINING PROTEIN"/>
    <property type="match status" value="1"/>
</dbReference>
<dbReference type="RefSeq" id="WP_261401700.1">
    <property type="nucleotide sequence ID" value="NZ_CP081869.1"/>
</dbReference>
<gene>
    <name evidence="2" type="ORF">K6K41_17360</name>
</gene>
<dbReference type="Gene3D" id="3.20.20.150">
    <property type="entry name" value="Divalent-metal-dependent TIM barrel enzymes"/>
    <property type="match status" value="1"/>
</dbReference>
<reference evidence="2" key="1">
    <citation type="submission" date="2021-08" db="EMBL/GenBank/DDBJ databases">
        <authorList>
            <person name="Zhang H."/>
            <person name="Xu M."/>
            <person name="Yu Z."/>
            <person name="Yang L."/>
            <person name="Cai Y."/>
        </authorList>
    </citation>
    <scope>NUCLEOTIDE SEQUENCE</scope>
    <source>
        <strain evidence="2">CHL1</strain>
    </source>
</reference>
<protein>
    <submittedName>
        <fullName evidence="2">Sugar phosphate isomerase/epimerase</fullName>
    </submittedName>
</protein>
<sequence length="282" mass="30887">MRLSLCTITFRHHLLSMKEIAAFARANGFDGIELWGAHARNLEASLIHGEEWLASFGLYAPMISDYLPTEGDTAVMRARGVALCQRARRWGAAKIRTFAGTKGSLETSASEWARLAVRLRELSAIAADHGVTLLVETHPRTLADRLASTIRLVEDVSHPAFGLNFDVLHVWEGGDDPLEALAALKPVVRHFHLKNVRSREDLRVFDPANVYAAAGRREGMTRLTEGALDFGPVLAALAEDPSAEASLEWFGDDCFDTLAHDARMARALAGAKPSVERRQPAA</sequence>
<dbReference type="EMBL" id="CP081869">
    <property type="protein sequence ID" value="QZN98740.1"/>
    <property type="molecule type" value="Genomic_DNA"/>
</dbReference>
<feature type="domain" description="Xylose isomerase-like TIM barrel" evidence="1">
    <location>
        <begin position="22"/>
        <end position="260"/>
    </location>
</feature>
<dbReference type="Pfam" id="PF01261">
    <property type="entry name" value="AP_endonuc_2"/>
    <property type="match status" value="1"/>
</dbReference>
<dbReference type="KEGG" id="cmet:K6K41_17360"/>
<accession>A0A9E6ULB3</accession>
<evidence type="ECO:0000313" key="2">
    <source>
        <dbReference type="EMBL" id="QZN98740.1"/>
    </source>
</evidence>
<name>A0A9E6ULB3_9HYPH</name>
<keyword evidence="3" id="KW-1185">Reference proteome</keyword>
<dbReference type="InterPro" id="IPR036237">
    <property type="entry name" value="Xyl_isomerase-like_sf"/>
</dbReference>